<feature type="region of interest" description="Disordered" evidence="7">
    <location>
        <begin position="1"/>
        <end position="36"/>
    </location>
</feature>
<evidence type="ECO:0000256" key="4">
    <source>
        <dbReference type="ARBA" id="ARBA00022970"/>
    </source>
</evidence>
<feature type="transmembrane region" description="Helical" evidence="8">
    <location>
        <begin position="172"/>
        <end position="194"/>
    </location>
</feature>
<dbReference type="GO" id="GO:0016020">
    <property type="term" value="C:membrane"/>
    <property type="evidence" value="ECO:0007669"/>
    <property type="project" value="UniProtKB-SubCell"/>
</dbReference>
<keyword evidence="11" id="KW-1185">Reference proteome</keyword>
<dbReference type="Pfam" id="PF00324">
    <property type="entry name" value="AA_permease"/>
    <property type="match status" value="1"/>
</dbReference>
<evidence type="ECO:0000259" key="9">
    <source>
        <dbReference type="Pfam" id="PF00324"/>
    </source>
</evidence>
<feature type="transmembrane region" description="Helical" evidence="8">
    <location>
        <begin position="398"/>
        <end position="418"/>
    </location>
</feature>
<dbReference type="GO" id="GO:0015171">
    <property type="term" value="F:amino acid transmembrane transporter activity"/>
    <property type="evidence" value="ECO:0007669"/>
    <property type="project" value="TreeGrafter"/>
</dbReference>
<dbReference type="InterPro" id="IPR004841">
    <property type="entry name" value="AA-permease/SLC12A_dom"/>
</dbReference>
<feature type="transmembrane region" description="Helical" evidence="8">
    <location>
        <begin position="470"/>
        <end position="491"/>
    </location>
</feature>
<evidence type="ECO:0000256" key="5">
    <source>
        <dbReference type="ARBA" id="ARBA00022989"/>
    </source>
</evidence>
<evidence type="ECO:0000256" key="1">
    <source>
        <dbReference type="ARBA" id="ARBA00004141"/>
    </source>
</evidence>
<dbReference type="PANTHER" id="PTHR43341:SF39">
    <property type="entry name" value="AMINO ACID TRANSPORTER (EUROFUNG)-RELATED"/>
    <property type="match status" value="1"/>
</dbReference>
<keyword evidence="6 8" id="KW-0472">Membrane</keyword>
<sequence>MGSQHPNPEIKPAQDGDGEVVSEVSSNDNPQPFPKGDLYERRLSQADWAQYGQTKRGLSPRHVQLMAIGGSIGTGLFVGIGGSLSKTGPLSLLLGYLFWGVLFIWPCNLCVAEMCAWLPVRGTIFELAGRYVDPALGFAMGWTYFFAGVMLVCTEYSAVATVMQYWTTDVNAAVWVTMCLVVCFVLNVVAVRWYGESEFIMASTKILLLIGLCLLTFITMVGGNPKHDAYGFRYWKHGLAMHPYYVHSNATTGRFLGWWSVVRYAAFTVAGPDLIALAAGEIQNPRRTIPRVARLVFYRLVGFYVVGVLAVGILCSSRDTRLLGALKNGSAGAAASPWVIGIQNLGITGLPGFINFLILLSGWSCGNAYLYSSSRTLYSLARDGQAPKFFMKCTKSGIPVYCVAAVSLISCITYLVASDSAVTVFFWFVSLTTIALIATYTAMLWTFIGWYRALKAQGVDRNSLPYKAPLAPYTAWFAIGVGCVVMLFIGFDVFVPWDTEGFVTSYFGLAFGVVMFVFWKVFKRTRFTDPKTCDIYSGKAEIDMECRHWEEGGLEENERKRLAQMNLVRRTWERIW</sequence>
<proteinExistence type="predicted"/>
<name>W9XRS5_9EURO</name>
<comment type="caution">
    <text evidence="10">The sequence shown here is derived from an EMBL/GenBank/DDBJ whole genome shotgun (WGS) entry which is preliminary data.</text>
</comment>
<evidence type="ECO:0000256" key="2">
    <source>
        <dbReference type="ARBA" id="ARBA00022448"/>
    </source>
</evidence>
<feature type="transmembrane region" description="Helical" evidence="8">
    <location>
        <begin position="292"/>
        <end position="314"/>
    </location>
</feature>
<dbReference type="FunFam" id="1.20.1740.10:FF:000006">
    <property type="entry name" value="General amino acid permease"/>
    <property type="match status" value="1"/>
</dbReference>
<reference evidence="10 11" key="1">
    <citation type="submission" date="2013-03" db="EMBL/GenBank/DDBJ databases">
        <title>The Genome Sequence of Capronia epimyces CBS 606.96.</title>
        <authorList>
            <consortium name="The Broad Institute Genomics Platform"/>
            <person name="Cuomo C."/>
            <person name="de Hoog S."/>
            <person name="Gorbushina A."/>
            <person name="Walker B."/>
            <person name="Young S.K."/>
            <person name="Zeng Q."/>
            <person name="Gargeya S."/>
            <person name="Fitzgerald M."/>
            <person name="Haas B."/>
            <person name="Abouelleil A."/>
            <person name="Allen A.W."/>
            <person name="Alvarado L."/>
            <person name="Arachchi H.M."/>
            <person name="Berlin A.M."/>
            <person name="Chapman S.B."/>
            <person name="Gainer-Dewar J."/>
            <person name="Goldberg J."/>
            <person name="Griggs A."/>
            <person name="Gujja S."/>
            <person name="Hansen M."/>
            <person name="Howarth C."/>
            <person name="Imamovic A."/>
            <person name="Ireland A."/>
            <person name="Larimer J."/>
            <person name="McCowan C."/>
            <person name="Murphy C."/>
            <person name="Pearson M."/>
            <person name="Poon T.W."/>
            <person name="Priest M."/>
            <person name="Roberts A."/>
            <person name="Saif S."/>
            <person name="Shea T."/>
            <person name="Sisk P."/>
            <person name="Sykes S."/>
            <person name="Wortman J."/>
            <person name="Nusbaum C."/>
            <person name="Birren B."/>
        </authorList>
    </citation>
    <scope>NUCLEOTIDE SEQUENCE [LARGE SCALE GENOMIC DNA]</scope>
    <source>
        <strain evidence="10 11">CBS 606.96</strain>
    </source>
</reference>
<evidence type="ECO:0000256" key="3">
    <source>
        <dbReference type="ARBA" id="ARBA00022692"/>
    </source>
</evidence>
<dbReference type="OrthoDB" id="3900342at2759"/>
<gene>
    <name evidence="10" type="ORF">A1O3_06719</name>
</gene>
<keyword evidence="5 8" id="KW-1133">Transmembrane helix</keyword>
<feature type="transmembrane region" description="Helical" evidence="8">
    <location>
        <begin position="503"/>
        <end position="522"/>
    </location>
</feature>
<dbReference type="Proteomes" id="UP000019478">
    <property type="component" value="Unassembled WGS sequence"/>
</dbReference>
<keyword evidence="4" id="KW-0029">Amino-acid transport</keyword>
<dbReference type="PANTHER" id="PTHR43341">
    <property type="entry name" value="AMINO ACID PERMEASE"/>
    <property type="match status" value="1"/>
</dbReference>
<keyword evidence="3 8" id="KW-0812">Transmembrane</keyword>
<evidence type="ECO:0000256" key="7">
    <source>
        <dbReference type="SAM" id="MobiDB-lite"/>
    </source>
</evidence>
<dbReference type="STRING" id="1182542.W9XRS5"/>
<accession>W9XRS5</accession>
<feature type="transmembrane region" description="Helical" evidence="8">
    <location>
        <begin position="96"/>
        <end position="120"/>
    </location>
</feature>
<evidence type="ECO:0000256" key="6">
    <source>
        <dbReference type="ARBA" id="ARBA00023136"/>
    </source>
</evidence>
<evidence type="ECO:0000313" key="10">
    <source>
        <dbReference type="EMBL" id="EXJ82903.1"/>
    </source>
</evidence>
<dbReference type="InterPro" id="IPR050524">
    <property type="entry name" value="APC_YAT"/>
</dbReference>
<dbReference type="GeneID" id="19170826"/>
<dbReference type="AlphaFoldDB" id="W9XRS5"/>
<dbReference type="eggNOG" id="KOG1286">
    <property type="taxonomic scope" value="Eukaryota"/>
</dbReference>
<feature type="transmembrane region" description="Helical" evidence="8">
    <location>
        <begin position="65"/>
        <end position="84"/>
    </location>
</feature>
<feature type="transmembrane region" description="Helical" evidence="8">
    <location>
        <begin position="206"/>
        <end position="223"/>
    </location>
</feature>
<dbReference type="RefSeq" id="XP_007735026.1">
    <property type="nucleotide sequence ID" value="XM_007736836.1"/>
</dbReference>
<feature type="transmembrane region" description="Helical" evidence="8">
    <location>
        <begin position="141"/>
        <end position="166"/>
    </location>
</feature>
<feature type="domain" description="Amino acid permease/ SLC12A" evidence="9">
    <location>
        <begin position="62"/>
        <end position="527"/>
    </location>
</feature>
<feature type="transmembrane region" description="Helical" evidence="8">
    <location>
        <begin position="424"/>
        <end position="450"/>
    </location>
</feature>
<dbReference type="EMBL" id="AMGY01000005">
    <property type="protein sequence ID" value="EXJ82903.1"/>
    <property type="molecule type" value="Genomic_DNA"/>
</dbReference>
<dbReference type="HOGENOM" id="CLU_007946_12_1_1"/>
<comment type="subcellular location">
    <subcellularLocation>
        <location evidence="1">Membrane</location>
        <topology evidence="1">Multi-pass membrane protein</topology>
    </subcellularLocation>
</comment>
<evidence type="ECO:0000313" key="11">
    <source>
        <dbReference type="Proteomes" id="UP000019478"/>
    </source>
</evidence>
<organism evidence="10 11">
    <name type="scientific">Capronia epimyces CBS 606.96</name>
    <dbReference type="NCBI Taxonomy" id="1182542"/>
    <lineage>
        <taxon>Eukaryota</taxon>
        <taxon>Fungi</taxon>
        <taxon>Dikarya</taxon>
        <taxon>Ascomycota</taxon>
        <taxon>Pezizomycotina</taxon>
        <taxon>Eurotiomycetes</taxon>
        <taxon>Chaetothyriomycetidae</taxon>
        <taxon>Chaetothyriales</taxon>
        <taxon>Herpotrichiellaceae</taxon>
        <taxon>Capronia</taxon>
    </lineage>
</organism>
<keyword evidence="2" id="KW-0813">Transport</keyword>
<evidence type="ECO:0000256" key="8">
    <source>
        <dbReference type="SAM" id="Phobius"/>
    </source>
</evidence>
<protein>
    <recommendedName>
        <fullName evidence="9">Amino acid permease/ SLC12A domain-containing protein</fullName>
    </recommendedName>
</protein>
<dbReference type="Gene3D" id="1.20.1740.10">
    <property type="entry name" value="Amino acid/polyamine transporter I"/>
    <property type="match status" value="1"/>
</dbReference>
<dbReference type="PIRSF" id="PIRSF006060">
    <property type="entry name" value="AA_transporter"/>
    <property type="match status" value="1"/>
</dbReference>